<keyword evidence="3" id="KW-1185">Reference proteome</keyword>
<proteinExistence type="predicted"/>
<dbReference type="Proteomes" id="UP000694865">
    <property type="component" value="Unplaced"/>
</dbReference>
<feature type="region of interest" description="Disordered" evidence="2">
    <location>
        <begin position="166"/>
        <end position="212"/>
    </location>
</feature>
<feature type="compositionally biased region" description="Polar residues" evidence="2">
    <location>
        <begin position="189"/>
        <end position="212"/>
    </location>
</feature>
<name>A0ABM0LXY1_SACKO</name>
<feature type="coiled-coil region" evidence="1">
    <location>
        <begin position="697"/>
        <end position="731"/>
    </location>
</feature>
<feature type="coiled-coil region" evidence="1">
    <location>
        <begin position="787"/>
        <end position="821"/>
    </location>
</feature>
<organism evidence="3 4">
    <name type="scientific">Saccoglossus kowalevskii</name>
    <name type="common">Acorn worm</name>
    <dbReference type="NCBI Taxonomy" id="10224"/>
    <lineage>
        <taxon>Eukaryota</taxon>
        <taxon>Metazoa</taxon>
        <taxon>Hemichordata</taxon>
        <taxon>Enteropneusta</taxon>
        <taxon>Harrimaniidae</taxon>
        <taxon>Saccoglossus</taxon>
    </lineage>
</organism>
<feature type="coiled-coil region" evidence="1">
    <location>
        <begin position="474"/>
        <end position="653"/>
    </location>
</feature>
<reference evidence="4" key="1">
    <citation type="submission" date="2025-08" db="UniProtKB">
        <authorList>
            <consortium name="RefSeq"/>
        </authorList>
    </citation>
    <scope>IDENTIFICATION</scope>
    <source>
        <tissue evidence="4">Testes</tissue>
    </source>
</reference>
<keyword evidence="1" id="KW-0175">Coiled coil</keyword>
<accession>A0ABM0LXY1</accession>
<evidence type="ECO:0000256" key="2">
    <source>
        <dbReference type="SAM" id="MobiDB-lite"/>
    </source>
</evidence>
<dbReference type="PANTHER" id="PTHR18978">
    <property type="entry name" value="GRIP-1 ASSOCIATED PROTEIN 1"/>
    <property type="match status" value="1"/>
</dbReference>
<dbReference type="InterPro" id="IPR026204">
    <property type="entry name" value="GRIPAP1"/>
</dbReference>
<sequence length="835" mass="96947">MAQSLSDEEFQRMQNRLLELRTANYQLADQCKKQLSEISTLKQTIGTLEKDLQKANKVVLKSKKAQEYEILLTENEHMQNKMDSQEDDFRLQNSTMMQELSLLYDKNEKLEREKKELEEGQGLDHQAEIRRLQATNSVLQKNLTDVQKQYQDEIVTLKQTISALNKSERVGPEGESSSEVKSEETDSSISGAGTLENQPRSNSSPNSETQQMEQCNKIEELMKEVNELKLRADTEREENRMLKEQLGTHEKQYKSEISNTTVELTKLQEKLKKKQESFLQLQAAKDELYVENQKQIEDLKAARERELKALIEQNGRIQAELTATSQNLDVYQEQAQQKVQEMEGTIQMLQVKVNDSHLQQYIDENTLLKNNFEKVQQLHSAQADELNRFQSVNSTLTEELEKLRGIHNSLVVEKDDLQFQLTESMNSNSQLMEQLQQVQAEKETVIQDLGEATKIADNRKSMLDEMAIQIQTTKQQHMEQINSIQENNKKEQDSLREQLSQEKKERKELEVLRDRVPQLEKDLASTESQKGWFERRLAECEELLKQKEEEHLKIEEDLKEIHNKEIEVKHDELNVKDDIIKSLEEQIEGKNKDIENAKQETKDMFEEKKIAEKKGFSMVKDLKRQLHLERKRAEKLQERLQEILSENSGMKTSVDELFHHYNSDERHVGDSSSVSSWGTSLKDNSEHNQPATSEVSNTAINEETNELLARITEIQEQKWLAEERVNHLENSNACMADDLMKKSAIIQAYVMDRSEMTPSTPERKTTLHKMLDLVKGDESEISAKEFNKKLQRMLEETLTKNMHLQKDIEMLSDEIVRLSKLSVTANQSNNGQPSK</sequence>
<dbReference type="RefSeq" id="XP_006812622.1">
    <property type="nucleotide sequence ID" value="XM_006812559.1"/>
</dbReference>
<dbReference type="GeneID" id="102808401"/>
<feature type="coiled-coil region" evidence="1">
    <location>
        <begin position="421"/>
        <end position="448"/>
    </location>
</feature>
<dbReference type="PANTHER" id="PTHR18978:SF1">
    <property type="entry name" value="GRIP1-ASSOCIATED PROTEIN 1"/>
    <property type="match status" value="1"/>
</dbReference>
<gene>
    <name evidence="4" type="primary">LOC102808401</name>
</gene>
<protein>
    <submittedName>
        <fullName evidence="4">GRIP1-associated protein 1-like</fullName>
    </submittedName>
</protein>
<evidence type="ECO:0000313" key="3">
    <source>
        <dbReference type="Proteomes" id="UP000694865"/>
    </source>
</evidence>
<feature type="compositionally biased region" description="Polar residues" evidence="2">
    <location>
        <begin position="677"/>
        <end position="696"/>
    </location>
</feature>
<evidence type="ECO:0000256" key="1">
    <source>
        <dbReference type="SAM" id="Coils"/>
    </source>
</evidence>
<feature type="region of interest" description="Disordered" evidence="2">
    <location>
        <begin position="665"/>
        <end position="696"/>
    </location>
</feature>
<feature type="compositionally biased region" description="Basic and acidic residues" evidence="2">
    <location>
        <begin position="166"/>
        <end position="184"/>
    </location>
</feature>
<evidence type="ECO:0000313" key="4">
    <source>
        <dbReference type="RefSeq" id="XP_006812622.1"/>
    </source>
</evidence>